<evidence type="ECO:0000313" key="4">
    <source>
        <dbReference type="EnsemblMetazoa" id="GAUT007623-PA"/>
    </source>
</evidence>
<accession>A0A1A9UKM7</accession>
<dbReference type="Proteomes" id="UP000078200">
    <property type="component" value="Unassembled WGS sequence"/>
</dbReference>
<feature type="domain" description="Transglycosylase SLT" evidence="2">
    <location>
        <begin position="150"/>
        <end position="273"/>
    </location>
</feature>
<evidence type="ECO:0008006" key="6">
    <source>
        <dbReference type="Google" id="ProtNLM"/>
    </source>
</evidence>
<dbReference type="PANTHER" id="PTHR37423">
    <property type="entry name" value="SOLUBLE LYTIC MUREIN TRANSGLYCOSYLASE-RELATED"/>
    <property type="match status" value="1"/>
</dbReference>
<dbReference type="InterPro" id="IPR023346">
    <property type="entry name" value="Lysozyme-like_dom_sf"/>
</dbReference>
<dbReference type="PROSITE" id="PS00922">
    <property type="entry name" value="TRANSGLYCOSYLASE"/>
    <property type="match status" value="1"/>
</dbReference>
<organism evidence="4 5">
    <name type="scientific">Glossina austeni</name>
    <name type="common">Savannah tsetse fly</name>
    <dbReference type="NCBI Taxonomy" id="7395"/>
    <lineage>
        <taxon>Eukaryota</taxon>
        <taxon>Metazoa</taxon>
        <taxon>Ecdysozoa</taxon>
        <taxon>Arthropoda</taxon>
        <taxon>Hexapoda</taxon>
        <taxon>Insecta</taxon>
        <taxon>Pterygota</taxon>
        <taxon>Neoptera</taxon>
        <taxon>Endopterygota</taxon>
        <taxon>Diptera</taxon>
        <taxon>Brachycera</taxon>
        <taxon>Muscomorpha</taxon>
        <taxon>Hippoboscoidea</taxon>
        <taxon>Glossinidae</taxon>
        <taxon>Glossina</taxon>
    </lineage>
</organism>
<dbReference type="InterPro" id="IPR008258">
    <property type="entry name" value="Transglycosylase_SLT_dom_1"/>
</dbReference>
<evidence type="ECO:0000259" key="2">
    <source>
        <dbReference type="Pfam" id="PF01464"/>
    </source>
</evidence>
<dbReference type="SUPFAM" id="SSF53955">
    <property type="entry name" value="Lysozyme-like"/>
    <property type="match status" value="1"/>
</dbReference>
<feature type="signal peptide" evidence="1">
    <location>
        <begin position="1"/>
        <end position="20"/>
    </location>
</feature>
<keyword evidence="1" id="KW-0732">Signal</keyword>
<keyword evidence="5" id="KW-1185">Reference proteome</keyword>
<dbReference type="Gene3D" id="1.10.530.10">
    <property type="match status" value="1"/>
</dbReference>
<reference evidence="4" key="1">
    <citation type="submission" date="2020-05" db="UniProtKB">
        <authorList>
            <consortium name="EnsemblMetazoa"/>
        </authorList>
    </citation>
    <scope>IDENTIFICATION</scope>
    <source>
        <strain evidence="4">TTRI</strain>
    </source>
</reference>
<dbReference type="Pfam" id="PF01464">
    <property type="entry name" value="SLT"/>
    <property type="match status" value="1"/>
</dbReference>
<dbReference type="EnsemblMetazoa" id="GAUT007623-RA">
    <property type="protein sequence ID" value="GAUT007623-PA"/>
    <property type="gene ID" value="GAUT007623"/>
</dbReference>
<name>A0A1A9UKM7_GLOAU</name>
<dbReference type="VEuPathDB" id="VectorBase:GAUT007623"/>
<dbReference type="InterPro" id="IPR024570">
    <property type="entry name" value="Murein_transglycosylaseC_N"/>
</dbReference>
<dbReference type="InterPro" id="IPR000189">
    <property type="entry name" value="Transglyc_AS"/>
</dbReference>
<sequence>MKNIPFLIIIIFLQTSCSNSQNKIDQNQTKYSSSLNIVNIIVETTMHQNPKAYLHKAIVIALLMNNDFSDFDFNNQYSKFSRKEPLLYGQVLDHHGIPVRHQWRANKFADYLLQTKLKTYHVNINQVWSVKIPLKFDRSNKRGHKYLNFICKSAKKYNIEKSLILAIIEAESNFNPRAISNSKAVGLMQIVQNTAGKDVFKMQGKLGSPSKKILLNPEKNIDIGTAYLSLLRDTYLNSIINPISKKYATIASYHGGVTAMLEVFSHNQMQAFQIINHLHPDDVYQLICKRHASLESRRYLFKII</sequence>
<dbReference type="Pfam" id="PF11873">
    <property type="entry name" value="Mltc_N"/>
    <property type="match status" value="1"/>
</dbReference>
<dbReference type="AlphaFoldDB" id="A0A1A9UKM7"/>
<dbReference type="STRING" id="7395.A0A1A9UKM7"/>
<dbReference type="GO" id="GO:0000270">
    <property type="term" value="P:peptidoglycan metabolic process"/>
    <property type="evidence" value="ECO:0007669"/>
    <property type="project" value="InterPro"/>
</dbReference>
<dbReference type="GO" id="GO:0008933">
    <property type="term" value="F:peptidoglycan lytic transglycosylase activity"/>
    <property type="evidence" value="ECO:0007669"/>
    <property type="project" value="InterPro"/>
</dbReference>
<dbReference type="GO" id="GO:0016020">
    <property type="term" value="C:membrane"/>
    <property type="evidence" value="ECO:0007669"/>
    <property type="project" value="InterPro"/>
</dbReference>
<feature type="domain" description="Murein transglycosylase-C N-terminal" evidence="3">
    <location>
        <begin position="24"/>
        <end position="145"/>
    </location>
</feature>
<dbReference type="PANTHER" id="PTHR37423:SF2">
    <property type="entry name" value="MEMBRANE-BOUND LYTIC MUREIN TRANSGLYCOSYLASE C"/>
    <property type="match status" value="1"/>
</dbReference>
<dbReference type="CDD" id="cd16893">
    <property type="entry name" value="LT_MltC_MltE"/>
    <property type="match status" value="1"/>
</dbReference>
<evidence type="ECO:0000259" key="3">
    <source>
        <dbReference type="Pfam" id="PF11873"/>
    </source>
</evidence>
<evidence type="ECO:0000256" key="1">
    <source>
        <dbReference type="SAM" id="SignalP"/>
    </source>
</evidence>
<proteinExistence type="predicted"/>
<feature type="chain" id="PRO_5008398609" description="Transglycosylase SLT domain-containing protein" evidence="1">
    <location>
        <begin position="21"/>
        <end position="304"/>
    </location>
</feature>
<protein>
    <recommendedName>
        <fullName evidence="6">Transglycosylase SLT domain-containing protein</fullName>
    </recommendedName>
</protein>
<evidence type="ECO:0000313" key="5">
    <source>
        <dbReference type="Proteomes" id="UP000078200"/>
    </source>
</evidence>